<comment type="similarity">
    <text evidence="1">Belongs to the ABC transporter superfamily. ABCD family. Peroxisomal fatty acyl CoA transporter (TC 3.A.1.203) subfamily.</text>
</comment>
<keyword evidence="8" id="KW-0175">Coiled coil</keyword>
<dbReference type="SMART" id="SM00382">
    <property type="entry name" value="AAA"/>
    <property type="match status" value="1"/>
</dbReference>
<keyword evidence="5" id="KW-0067">ATP-binding</keyword>
<keyword evidence="7" id="KW-0472">Membrane</keyword>
<evidence type="ECO:0000256" key="6">
    <source>
        <dbReference type="ARBA" id="ARBA00022989"/>
    </source>
</evidence>
<comment type="caution">
    <text evidence="11">The sequence shown here is derived from an EMBL/GenBank/DDBJ whole genome shotgun (WGS) entry which is preliminary data.</text>
</comment>
<evidence type="ECO:0000256" key="8">
    <source>
        <dbReference type="SAM" id="Coils"/>
    </source>
</evidence>
<dbReference type="GO" id="GO:0015910">
    <property type="term" value="P:long-chain fatty acid import into peroxisome"/>
    <property type="evidence" value="ECO:0007669"/>
    <property type="project" value="TreeGrafter"/>
</dbReference>
<evidence type="ECO:0000256" key="3">
    <source>
        <dbReference type="ARBA" id="ARBA00022692"/>
    </source>
</evidence>
<dbReference type="RefSeq" id="XP_043040266.1">
    <property type="nucleotide sequence ID" value="XM_043178258.1"/>
</dbReference>
<dbReference type="Proteomes" id="UP000812287">
    <property type="component" value="Unassembled WGS sequence"/>
</dbReference>
<dbReference type="InterPro" id="IPR003439">
    <property type="entry name" value="ABC_transporter-like_ATP-bd"/>
</dbReference>
<keyword evidence="6" id="KW-1133">Transmembrane helix</keyword>
<dbReference type="GO" id="GO:0006635">
    <property type="term" value="P:fatty acid beta-oxidation"/>
    <property type="evidence" value="ECO:0007669"/>
    <property type="project" value="TreeGrafter"/>
</dbReference>
<dbReference type="GO" id="GO:0005324">
    <property type="term" value="F:long-chain fatty acid transmembrane transporter activity"/>
    <property type="evidence" value="ECO:0007669"/>
    <property type="project" value="TreeGrafter"/>
</dbReference>
<feature type="coiled-coil region" evidence="8">
    <location>
        <begin position="719"/>
        <end position="746"/>
    </location>
</feature>
<dbReference type="InterPro" id="IPR027417">
    <property type="entry name" value="P-loop_NTPase"/>
</dbReference>
<sequence length="760" mass="85708">MAIFSKPVRWPSQRTSILVLAVVLLLRSRLTEIPKEALAKLRVVVNREHLSQEELLRVLQEVYLNEDDGSKTLLVPYRDQVSRVNVKPTPKSKFTSDAPYFPLLPPSAKPNIDLTFFRQLRAILFRIAIPSLRSKEAFIVALHSFFLVSRTVLSIAVARLDGIIVRDLVRADAKGFLRGLVLWFLLAIPSTYTNSMIRHLQSKLSLRLRSRLTHYTSDLYLSSYPDLRFYRSGLEGVDQYITADVESWAEALSVLYGNVLKPSLDLVLFTSQLSRSLGARGTVLLFCNYYATVAILRAVTPAFGKLAAVEARLEGEYRAGMGRVERESEEIAFYDGGARERNILTAAYMRLIKHVNSIYKIRIAYEWTEDFVIKYLWSAAGYVLIAVPLLYTRRRRHAQHERPNSVEEGNAVANRTESYISNRRLLVSLADAGGRLMYAYKDLLELAGLTTRLYTLFSTLHNLPPLPAAASELDNTIELSHVDVGIPLTNKAILDSPEKEKETPPLVKDLSLILREGEHLMITGSNGVGKTAVARVLAGLWAPQGTNDTQIKRPKNSGGRPGVFVVPQRAYMVTGSLLDQMIYPHSYAEFLESGKTEKDLRNILEMVYLAYLPEREGGWTTRKEWRDVLSGGEKQRMSLARVFYHQPEFAILDECTSAVSSDVEGRMYEHLKAQGITLITISLRPSLSKYHTRLLTLHGDGTGSWSLTRVGTAEERVGIDREIITLENKLKEVDEWEKRLKELDALLSVQEPAEDDSVVI</sequence>
<keyword evidence="9" id="KW-0732">Signal</keyword>
<dbReference type="EMBL" id="MU250533">
    <property type="protein sequence ID" value="KAG7446766.1"/>
    <property type="molecule type" value="Genomic_DNA"/>
</dbReference>
<dbReference type="PROSITE" id="PS00211">
    <property type="entry name" value="ABC_TRANSPORTER_1"/>
    <property type="match status" value="1"/>
</dbReference>
<dbReference type="Gene3D" id="3.40.50.300">
    <property type="entry name" value="P-loop containing nucleotide triphosphate hydrolases"/>
    <property type="match status" value="1"/>
</dbReference>
<feature type="chain" id="PRO_5040317887" description="ABC transporter domain-containing protein" evidence="9">
    <location>
        <begin position="32"/>
        <end position="760"/>
    </location>
</feature>
<name>A0A9P8AT98_9AGAR</name>
<reference evidence="11" key="1">
    <citation type="submission" date="2020-11" db="EMBL/GenBank/DDBJ databases">
        <title>Adaptations for nitrogen fixation in a non-lichenized fungal sporocarp promotes dispersal by wood-feeding termites.</title>
        <authorList>
            <consortium name="DOE Joint Genome Institute"/>
            <person name="Koch R.A."/>
            <person name="Yoon G."/>
            <person name="Arayal U."/>
            <person name="Lail K."/>
            <person name="Amirebrahimi M."/>
            <person name="Labutti K."/>
            <person name="Lipzen A."/>
            <person name="Riley R."/>
            <person name="Barry K."/>
            <person name="Henrissat B."/>
            <person name="Grigoriev I.V."/>
            <person name="Herr J.R."/>
            <person name="Aime M.C."/>
        </authorList>
    </citation>
    <scope>NUCLEOTIDE SEQUENCE</scope>
    <source>
        <strain evidence="11">MCA 3950</strain>
    </source>
</reference>
<dbReference type="InterPro" id="IPR017871">
    <property type="entry name" value="ABC_transporter-like_CS"/>
</dbReference>
<keyword evidence="3" id="KW-0812">Transmembrane</keyword>
<dbReference type="GO" id="GO:0005524">
    <property type="term" value="F:ATP binding"/>
    <property type="evidence" value="ECO:0007669"/>
    <property type="project" value="UniProtKB-KW"/>
</dbReference>
<evidence type="ECO:0000259" key="10">
    <source>
        <dbReference type="PROSITE" id="PS50893"/>
    </source>
</evidence>
<dbReference type="GeneID" id="66100545"/>
<evidence type="ECO:0000256" key="1">
    <source>
        <dbReference type="ARBA" id="ARBA00008575"/>
    </source>
</evidence>
<dbReference type="GO" id="GO:0007031">
    <property type="term" value="P:peroxisome organization"/>
    <property type="evidence" value="ECO:0007669"/>
    <property type="project" value="TreeGrafter"/>
</dbReference>
<evidence type="ECO:0000256" key="5">
    <source>
        <dbReference type="ARBA" id="ARBA00022840"/>
    </source>
</evidence>
<keyword evidence="12" id="KW-1185">Reference proteome</keyword>
<dbReference type="InterPro" id="IPR050835">
    <property type="entry name" value="ABC_transporter_sub-D"/>
</dbReference>
<keyword evidence="4" id="KW-0547">Nucleotide-binding</keyword>
<dbReference type="PANTHER" id="PTHR11384:SF67">
    <property type="entry name" value="ATP-BINDING CASSETTE SUB-FAMILY D MEMBER 1"/>
    <property type="match status" value="1"/>
</dbReference>
<evidence type="ECO:0000256" key="9">
    <source>
        <dbReference type="SAM" id="SignalP"/>
    </source>
</evidence>
<protein>
    <recommendedName>
        <fullName evidence="10">ABC transporter domain-containing protein</fullName>
    </recommendedName>
</protein>
<dbReference type="GO" id="GO:0005778">
    <property type="term" value="C:peroxisomal membrane"/>
    <property type="evidence" value="ECO:0007669"/>
    <property type="project" value="TreeGrafter"/>
</dbReference>
<evidence type="ECO:0000256" key="4">
    <source>
        <dbReference type="ARBA" id="ARBA00022741"/>
    </source>
</evidence>
<organism evidence="11 12">
    <name type="scientific">Guyanagaster necrorhizus</name>
    <dbReference type="NCBI Taxonomy" id="856835"/>
    <lineage>
        <taxon>Eukaryota</taxon>
        <taxon>Fungi</taxon>
        <taxon>Dikarya</taxon>
        <taxon>Basidiomycota</taxon>
        <taxon>Agaricomycotina</taxon>
        <taxon>Agaricomycetes</taxon>
        <taxon>Agaricomycetidae</taxon>
        <taxon>Agaricales</taxon>
        <taxon>Marasmiineae</taxon>
        <taxon>Physalacriaceae</taxon>
        <taxon>Guyanagaster</taxon>
    </lineage>
</organism>
<dbReference type="SUPFAM" id="SSF52540">
    <property type="entry name" value="P-loop containing nucleoside triphosphate hydrolases"/>
    <property type="match status" value="1"/>
</dbReference>
<dbReference type="PANTHER" id="PTHR11384">
    <property type="entry name" value="ATP-BINDING CASSETTE, SUB-FAMILY D MEMBER"/>
    <property type="match status" value="1"/>
</dbReference>
<evidence type="ECO:0000256" key="7">
    <source>
        <dbReference type="ARBA" id="ARBA00023136"/>
    </source>
</evidence>
<dbReference type="GO" id="GO:0140359">
    <property type="term" value="F:ABC-type transporter activity"/>
    <property type="evidence" value="ECO:0007669"/>
    <property type="project" value="InterPro"/>
</dbReference>
<evidence type="ECO:0000256" key="2">
    <source>
        <dbReference type="ARBA" id="ARBA00022448"/>
    </source>
</evidence>
<dbReference type="GO" id="GO:0042760">
    <property type="term" value="P:very long-chain fatty acid catabolic process"/>
    <property type="evidence" value="ECO:0007669"/>
    <property type="project" value="TreeGrafter"/>
</dbReference>
<proteinExistence type="inferred from homology"/>
<feature type="signal peptide" evidence="9">
    <location>
        <begin position="1"/>
        <end position="31"/>
    </location>
</feature>
<keyword evidence="2" id="KW-0813">Transport</keyword>
<evidence type="ECO:0000313" key="11">
    <source>
        <dbReference type="EMBL" id="KAG7446766.1"/>
    </source>
</evidence>
<dbReference type="InterPro" id="IPR003593">
    <property type="entry name" value="AAA+_ATPase"/>
</dbReference>
<dbReference type="PROSITE" id="PS50893">
    <property type="entry name" value="ABC_TRANSPORTER_2"/>
    <property type="match status" value="1"/>
</dbReference>
<gene>
    <name evidence="11" type="ORF">BT62DRAFT_1019728</name>
</gene>
<dbReference type="GO" id="GO:0016887">
    <property type="term" value="F:ATP hydrolysis activity"/>
    <property type="evidence" value="ECO:0007669"/>
    <property type="project" value="InterPro"/>
</dbReference>
<dbReference type="AlphaFoldDB" id="A0A9P8AT98"/>
<dbReference type="Pfam" id="PF00005">
    <property type="entry name" value="ABC_tran"/>
    <property type="match status" value="1"/>
</dbReference>
<accession>A0A9P8AT98</accession>
<dbReference type="InterPro" id="IPR011527">
    <property type="entry name" value="ABC1_TM_dom"/>
</dbReference>
<dbReference type="CDD" id="cd03223">
    <property type="entry name" value="ABCD_peroxisomal_ALDP"/>
    <property type="match status" value="1"/>
</dbReference>
<evidence type="ECO:0000313" key="12">
    <source>
        <dbReference type="Proteomes" id="UP000812287"/>
    </source>
</evidence>
<dbReference type="Pfam" id="PF06472">
    <property type="entry name" value="ABC_membrane_2"/>
    <property type="match status" value="1"/>
</dbReference>
<feature type="domain" description="ABC transporter" evidence="10">
    <location>
        <begin position="488"/>
        <end position="724"/>
    </location>
</feature>
<dbReference type="OrthoDB" id="422637at2759"/>